<evidence type="ECO:0000256" key="1">
    <source>
        <dbReference type="SAM" id="MobiDB-lite"/>
    </source>
</evidence>
<feature type="domain" description="Reverse transcriptase Ty1/copia-type" evidence="2">
    <location>
        <begin position="238"/>
        <end position="321"/>
    </location>
</feature>
<comment type="caution">
    <text evidence="3">The sequence shown here is derived from an EMBL/GenBank/DDBJ whole genome shotgun (WGS) entry which is preliminary data.</text>
</comment>
<organism evidence="3">
    <name type="scientific">Tanacetum cinerariifolium</name>
    <name type="common">Dalmatian daisy</name>
    <name type="synonym">Chrysanthemum cinerariifolium</name>
    <dbReference type="NCBI Taxonomy" id="118510"/>
    <lineage>
        <taxon>Eukaryota</taxon>
        <taxon>Viridiplantae</taxon>
        <taxon>Streptophyta</taxon>
        <taxon>Embryophyta</taxon>
        <taxon>Tracheophyta</taxon>
        <taxon>Spermatophyta</taxon>
        <taxon>Magnoliopsida</taxon>
        <taxon>eudicotyledons</taxon>
        <taxon>Gunneridae</taxon>
        <taxon>Pentapetalae</taxon>
        <taxon>asterids</taxon>
        <taxon>campanulids</taxon>
        <taxon>Asterales</taxon>
        <taxon>Asteraceae</taxon>
        <taxon>Asteroideae</taxon>
        <taxon>Anthemideae</taxon>
        <taxon>Anthemidinae</taxon>
        <taxon>Tanacetum</taxon>
    </lineage>
</organism>
<evidence type="ECO:0000259" key="2">
    <source>
        <dbReference type="Pfam" id="PF07727"/>
    </source>
</evidence>
<protein>
    <submittedName>
        <fullName evidence="3">Integrase, catalytic region, zinc finger, CCHC-type, peptidase aspartic, catalytic</fullName>
    </submittedName>
</protein>
<evidence type="ECO:0000313" key="3">
    <source>
        <dbReference type="EMBL" id="GEU89771.1"/>
    </source>
</evidence>
<name>A0A6L2NTV3_TANCI</name>
<proteinExistence type="predicted"/>
<feature type="compositionally biased region" description="Basic and acidic residues" evidence="1">
    <location>
        <begin position="15"/>
        <end position="24"/>
    </location>
</feature>
<feature type="compositionally biased region" description="Polar residues" evidence="1">
    <location>
        <begin position="1"/>
        <end position="11"/>
    </location>
</feature>
<sequence length="322" mass="36395">MTDKVVSNNSHVKAKKTEVEDHPRNSSISNKTKSATTCNDSLKSKTSNVNAVCATCGKCLIDSNHFACVTKLLHDVNARTKKPNVVPISTVHFDNDQFALILSYGDLVQGNIMINRVYYVEGLNHNLFSVGQFCDVDLEDIPLSRRDIVFTTREQDWRHSSTKKASDYDNSDLVPQLQIFSPLVDTPVSLQQELDLLFGLLYDDFFNADPEMCMFALIMSTAEPKTIKEAMADSAWIEEEGINFEESFAPVARFEAIRIFIAYAAHKSFLIYQMDVKIAFLNGPLKEEVYVAQPDRFVDPDHLEKVYRLMKALYGLKQASRA</sequence>
<dbReference type="AlphaFoldDB" id="A0A6L2NTV3"/>
<dbReference type="Pfam" id="PF07727">
    <property type="entry name" value="RVT_2"/>
    <property type="match status" value="1"/>
</dbReference>
<accession>A0A6L2NTV3</accession>
<reference evidence="3" key="1">
    <citation type="journal article" date="2019" name="Sci. Rep.">
        <title>Draft genome of Tanacetum cinerariifolium, the natural source of mosquito coil.</title>
        <authorList>
            <person name="Yamashiro T."/>
            <person name="Shiraishi A."/>
            <person name="Satake H."/>
            <person name="Nakayama K."/>
        </authorList>
    </citation>
    <scope>NUCLEOTIDE SEQUENCE</scope>
</reference>
<dbReference type="EMBL" id="BKCJ010010034">
    <property type="protein sequence ID" value="GEU89771.1"/>
    <property type="molecule type" value="Genomic_DNA"/>
</dbReference>
<feature type="region of interest" description="Disordered" evidence="1">
    <location>
        <begin position="1"/>
        <end position="36"/>
    </location>
</feature>
<gene>
    <name evidence="3" type="ORF">Tci_061749</name>
</gene>
<dbReference type="InterPro" id="IPR013103">
    <property type="entry name" value="RVT_2"/>
</dbReference>
<feature type="compositionally biased region" description="Polar residues" evidence="1">
    <location>
        <begin position="25"/>
        <end position="36"/>
    </location>
</feature>